<accession>A0A7S0CSJ9</accession>
<dbReference type="EMBL" id="HBEN01002557">
    <property type="protein sequence ID" value="CAD8432590.1"/>
    <property type="molecule type" value="Transcribed_RNA"/>
</dbReference>
<name>A0A7S0CSJ9_MICPS</name>
<proteinExistence type="predicted"/>
<evidence type="ECO:0000256" key="1">
    <source>
        <dbReference type="SAM" id="MobiDB-lite"/>
    </source>
</evidence>
<evidence type="ECO:0000313" key="2">
    <source>
        <dbReference type="EMBL" id="CAD8432590.1"/>
    </source>
</evidence>
<dbReference type="AlphaFoldDB" id="A0A7S0CSJ9"/>
<feature type="compositionally biased region" description="Low complexity" evidence="1">
    <location>
        <begin position="155"/>
        <end position="170"/>
    </location>
</feature>
<gene>
    <name evidence="2" type="ORF">MSP1401_LOCUS2097</name>
</gene>
<organism evidence="2">
    <name type="scientific">Micromonas pusilla</name>
    <name type="common">Picoplanktonic green alga</name>
    <name type="synonym">Chromulina pusilla</name>
    <dbReference type="NCBI Taxonomy" id="38833"/>
    <lineage>
        <taxon>Eukaryota</taxon>
        <taxon>Viridiplantae</taxon>
        <taxon>Chlorophyta</taxon>
        <taxon>Mamiellophyceae</taxon>
        <taxon>Mamiellales</taxon>
        <taxon>Mamiellaceae</taxon>
        <taxon>Micromonas</taxon>
    </lineage>
</organism>
<feature type="compositionally biased region" description="Polar residues" evidence="1">
    <location>
        <begin position="88"/>
        <end position="114"/>
    </location>
</feature>
<sequence length="262" mass="28144">MAAMVESGFAEQRRFLSSDRREIAESAAAAAADAARKLMTASSRGDFVSIARTEPVHSNRTFSRGHQTRSVASPRPPRSPDSRLNAEFTESLTDISASSADSFGTSPSDENGSASRRPETEKRRPASPRDASPSRGSLAGRVRIRGRNLKPQPPSAGSSPATSPRSASLSVSPRRERQFKNNLKATEANPACVAAAAAAETCARLVARLERTRAAEAAARKRGWRAGDDETSNARRRETEAWLARERLSLGTFRKVAALLAS</sequence>
<protein>
    <submittedName>
        <fullName evidence="2">Uncharacterized protein</fullName>
    </submittedName>
</protein>
<feature type="compositionally biased region" description="Polar residues" evidence="1">
    <location>
        <begin position="56"/>
        <end position="65"/>
    </location>
</feature>
<feature type="region of interest" description="Disordered" evidence="1">
    <location>
        <begin position="42"/>
        <end position="177"/>
    </location>
</feature>
<reference evidence="2" key="1">
    <citation type="submission" date="2021-01" db="EMBL/GenBank/DDBJ databases">
        <authorList>
            <person name="Corre E."/>
            <person name="Pelletier E."/>
            <person name="Niang G."/>
            <person name="Scheremetjew M."/>
            <person name="Finn R."/>
            <person name="Kale V."/>
            <person name="Holt S."/>
            <person name="Cochrane G."/>
            <person name="Meng A."/>
            <person name="Brown T."/>
            <person name="Cohen L."/>
        </authorList>
    </citation>
    <scope>NUCLEOTIDE SEQUENCE</scope>
    <source>
        <strain evidence="2">CCAC1681</strain>
    </source>
</reference>